<gene>
    <name evidence="1" type="ORF">LIER_33142</name>
</gene>
<evidence type="ECO:0000313" key="1">
    <source>
        <dbReference type="EMBL" id="GAA0185854.1"/>
    </source>
</evidence>
<reference evidence="1 2" key="1">
    <citation type="submission" date="2024-01" db="EMBL/GenBank/DDBJ databases">
        <title>The complete chloroplast genome sequence of Lithospermum erythrorhizon: insights into the phylogenetic relationship among Boraginaceae species and the maternal lineages of purple gromwells.</title>
        <authorList>
            <person name="Okada T."/>
            <person name="Watanabe K."/>
        </authorList>
    </citation>
    <scope>NUCLEOTIDE SEQUENCE [LARGE SCALE GENOMIC DNA]</scope>
</reference>
<proteinExistence type="predicted"/>
<dbReference type="Proteomes" id="UP001454036">
    <property type="component" value="Unassembled WGS sequence"/>
</dbReference>
<dbReference type="AlphaFoldDB" id="A0AAV3RZJ9"/>
<comment type="caution">
    <text evidence="1">The sequence shown here is derived from an EMBL/GenBank/DDBJ whole genome shotgun (WGS) entry which is preliminary data.</text>
</comment>
<dbReference type="EMBL" id="BAABME010013135">
    <property type="protein sequence ID" value="GAA0185854.1"/>
    <property type="molecule type" value="Genomic_DNA"/>
</dbReference>
<sequence>MLKRSSSTHSLLPNSTVELTWSRSRRRLRRRKIGSSLRLGMNRRRGFCLGSRHVMQWGVIRIFKKLIMQMVANGRFIEAYYYWSLPFLRPQLFPLV</sequence>
<protein>
    <submittedName>
        <fullName evidence="1">Uncharacterized protein</fullName>
    </submittedName>
</protein>
<keyword evidence="2" id="KW-1185">Reference proteome</keyword>
<accession>A0AAV3RZJ9</accession>
<name>A0AAV3RZJ9_LITER</name>
<organism evidence="1 2">
    <name type="scientific">Lithospermum erythrorhizon</name>
    <name type="common">Purple gromwell</name>
    <name type="synonym">Lithospermum officinale var. erythrorhizon</name>
    <dbReference type="NCBI Taxonomy" id="34254"/>
    <lineage>
        <taxon>Eukaryota</taxon>
        <taxon>Viridiplantae</taxon>
        <taxon>Streptophyta</taxon>
        <taxon>Embryophyta</taxon>
        <taxon>Tracheophyta</taxon>
        <taxon>Spermatophyta</taxon>
        <taxon>Magnoliopsida</taxon>
        <taxon>eudicotyledons</taxon>
        <taxon>Gunneridae</taxon>
        <taxon>Pentapetalae</taxon>
        <taxon>asterids</taxon>
        <taxon>lamiids</taxon>
        <taxon>Boraginales</taxon>
        <taxon>Boraginaceae</taxon>
        <taxon>Boraginoideae</taxon>
        <taxon>Lithospermeae</taxon>
        <taxon>Lithospermum</taxon>
    </lineage>
</organism>
<evidence type="ECO:0000313" key="2">
    <source>
        <dbReference type="Proteomes" id="UP001454036"/>
    </source>
</evidence>